<evidence type="ECO:0000313" key="11">
    <source>
        <dbReference type="Proteomes" id="UP001149163"/>
    </source>
</evidence>
<reference evidence="10" key="2">
    <citation type="journal article" date="2023" name="IMA Fungus">
        <title>Comparative genomic study of the Penicillium genus elucidates a diverse pangenome and 15 lateral gene transfer events.</title>
        <authorList>
            <person name="Petersen C."/>
            <person name="Sorensen T."/>
            <person name="Nielsen M.R."/>
            <person name="Sondergaard T.E."/>
            <person name="Sorensen J.L."/>
            <person name="Fitzpatrick D.A."/>
            <person name="Frisvad J.C."/>
            <person name="Nielsen K.L."/>
        </authorList>
    </citation>
    <scope>NUCLEOTIDE SEQUENCE</scope>
    <source>
        <strain evidence="10">IBT 26290</strain>
    </source>
</reference>
<evidence type="ECO:0000256" key="4">
    <source>
        <dbReference type="ARBA" id="ARBA00022692"/>
    </source>
</evidence>
<dbReference type="InterPro" id="IPR011701">
    <property type="entry name" value="MFS"/>
</dbReference>
<evidence type="ECO:0000256" key="7">
    <source>
        <dbReference type="SAM" id="MobiDB-lite"/>
    </source>
</evidence>
<dbReference type="OrthoDB" id="10021397at2759"/>
<evidence type="ECO:0000256" key="8">
    <source>
        <dbReference type="SAM" id="Phobius"/>
    </source>
</evidence>
<keyword evidence="5 8" id="KW-1133">Transmembrane helix</keyword>
<feature type="compositionally biased region" description="Basic and acidic residues" evidence="7">
    <location>
        <begin position="16"/>
        <end position="39"/>
    </location>
</feature>
<dbReference type="FunFam" id="1.20.1250.20:FF:000429">
    <property type="entry name" value="MFS drug efflux transporter, putative"/>
    <property type="match status" value="1"/>
</dbReference>
<dbReference type="GO" id="GO:0022857">
    <property type="term" value="F:transmembrane transporter activity"/>
    <property type="evidence" value="ECO:0007669"/>
    <property type="project" value="InterPro"/>
</dbReference>
<feature type="transmembrane region" description="Helical" evidence="8">
    <location>
        <begin position="132"/>
        <end position="151"/>
    </location>
</feature>
<feature type="transmembrane region" description="Helical" evidence="8">
    <location>
        <begin position="221"/>
        <end position="240"/>
    </location>
</feature>
<name>A0A9W9HQ13_9EURO</name>
<protein>
    <submittedName>
        <fullName evidence="10">Major facilitator superfamily domain general substrate transporter</fullName>
    </submittedName>
</protein>
<reference evidence="10" key="1">
    <citation type="submission" date="2022-11" db="EMBL/GenBank/DDBJ databases">
        <authorList>
            <person name="Petersen C."/>
        </authorList>
    </citation>
    <scope>NUCLEOTIDE SEQUENCE</scope>
    <source>
        <strain evidence="10">IBT 26290</strain>
    </source>
</reference>
<evidence type="ECO:0000256" key="2">
    <source>
        <dbReference type="ARBA" id="ARBA00007520"/>
    </source>
</evidence>
<comment type="similarity">
    <text evidence="2">Belongs to the major facilitator superfamily. TCR/Tet family.</text>
</comment>
<dbReference type="Proteomes" id="UP001149163">
    <property type="component" value="Unassembled WGS sequence"/>
</dbReference>
<keyword evidence="11" id="KW-1185">Reference proteome</keyword>
<evidence type="ECO:0000256" key="3">
    <source>
        <dbReference type="ARBA" id="ARBA00022448"/>
    </source>
</evidence>
<sequence>MVVLDEKHQGLAGSNLEDKRLDESGSTSRAEDSYDDERQIPPANDNAPLAEPEAPPRDINGWKWYLTLASILASTFLYALDATVVADLQSVIVQDLGGITKLSWLSVAFLLSATATNLVWGRIYGHFNTKWLYIFHVALFEVGSAICGAAPSMNVMILGRAIAGVGGSGLYVGCMTLIAMTTTISERPIYVSCTGLSWGLGIVLGPVIGGAFSESSVGWRWAFYINLFIGAVCAPFYLFLIPNKDPRPGDSIKERSVELDYPGIVFQCGALTALILAINLGGVTYPWNSGRIIALFVVSGVLFIALGIQQVWAIGVSLSRRIIPVQFFRSKTVLILFAASASGGACAFIPIYMIPLFFQFTRNDSPLDAGVRLLPFVVVMVVFVFTNGNLMARLGYYMPWYLLGGLLIVLGSALMYTIDQDTSQSRVYGYSVPLGVGVGMFLQASFSVAQAVVSPENIAPAIGFITLAQFVGITIALAIANAVLLNGCLDKIEAILPNVPSAEIQAAILGAQSDLVKDLSPELKSRVLDAIVNAIDDTYILTIAGGGLVAVLSLLMRREKLFGVGSGVHAA</sequence>
<evidence type="ECO:0000256" key="5">
    <source>
        <dbReference type="ARBA" id="ARBA00022989"/>
    </source>
</evidence>
<feature type="transmembrane region" description="Helical" evidence="8">
    <location>
        <begin position="538"/>
        <end position="556"/>
    </location>
</feature>
<dbReference type="Gene3D" id="1.20.1250.20">
    <property type="entry name" value="MFS general substrate transporter like domains"/>
    <property type="match status" value="2"/>
</dbReference>
<keyword evidence="6 8" id="KW-0472">Membrane</keyword>
<feature type="region of interest" description="Disordered" evidence="7">
    <location>
        <begin position="1"/>
        <end position="54"/>
    </location>
</feature>
<accession>A0A9W9HQ13</accession>
<comment type="subcellular location">
    <subcellularLocation>
        <location evidence="1">Membrane</location>
        <topology evidence="1">Multi-pass membrane protein</topology>
    </subcellularLocation>
</comment>
<organism evidence="10 11">
    <name type="scientific">Penicillium canariense</name>
    <dbReference type="NCBI Taxonomy" id="189055"/>
    <lineage>
        <taxon>Eukaryota</taxon>
        <taxon>Fungi</taxon>
        <taxon>Dikarya</taxon>
        <taxon>Ascomycota</taxon>
        <taxon>Pezizomycotina</taxon>
        <taxon>Eurotiomycetes</taxon>
        <taxon>Eurotiomycetidae</taxon>
        <taxon>Eurotiales</taxon>
        <taxon>Aspergillaceae</taxon>
        <taxon>Penicillium</taxon>
    </lineage>
</organism>
<dbReference type="AlphaFoldDB" id="A0A9W9HQ13"/>
<feature type="domain" description="Major facilitator superfamily (MFS) profile" evidence="9">
    <location>
        <begin position="67"/>
        <end position="561"/>
    </location>
</feature>
<dbReference type="InterPro" id="IPR020846">
    <property type="entry name" value="MFS_dom"/>
</dbReference>
<feature type="transmembrane region" description="Helical" evidence="8">
    <location>
        <begin position="64"/>
        <end position="82"/>
    </location>
</feature>
<dbReference type="GeneID" id="81430368"/>
<feature type="transmembrane region" description="Helical" evidence="8">
    <location>
        <begin position="400"/>
        <end position="418"/>
    </location>
</feature>
<comment type="caution">
    <text evidence="10">The sequence shown here is derived from an EMBL/GenBank/DDBJ whole genome shotgun (WGS) entry which is preliminary data.</text>
</comment>
<dbReference type="RefSeq" id="XP_056538898.1">
    <property type="nucleotide sequence ID" value="XM_056691192.1"/>
</dbReference>
<dbReference type="PROSITE" id="PS50850">
    <property type="entry name" value="MFS"/>
    <property type="match status" value="1"/>
</dbReference>
<feature type="transmembrane region" description="Helical" evidence="8">
    <location>
        <begin position="261"/>
        <end position="280"/>
    </location>
</feature>
<keyword evidence="4 8" id="KW-0812">Transmembrane</keyword>
<feature type="transmembrane region" description="Helical" evidence="8">
    <location>
        <begin position="189"/>
        <end position="209"/>
    </location>
</feature>
<feature type="transmembrane region" description="Helical" evidence="8">
    <location>
        <begin position="370"/>
        <end position="388"/>
    </location>
</feature>
<dbReference type="CDD" id="cd17502">
    <property type="entry name" value="MFS_Azr1_MDR_like"/>
    <property type="match status" value="1"/>
</dbReference>
<dbReference type="EMBL" id="JAPQKN010000007">
    <property type="protein sequence ID" value="KAJ5152590.1"/>
    <property type="molecule type" value="Genomic_DNA"/>
</dbReference>
<feature type="transmembrane region" description="Helical" evidence="8">
    <location>
        <begin position="102"/>
        <end position="120"/>
    </location>
</feature>
<feature type="transmembrane region" description="Helical" evidence="8">
    <location>
        <begin position="430"/>
        <end position="449"/>
    </location>
</feature>
<dbReference type="SUPFAM" id="SSF103473">
    <property type="entry name" value="MFS general substrate transporter"/>
    <property type="match status" value="1"/>
</dbReference>
<dbReference type="InterPro" id="IPR036259">
    <property type="entry name" value="MFS_trans_sf"/>
</dbReference>
<evidence type="ECO:0000259" key="9">
    <source>
        <dbReference type="PROSITE" id="PS50850"/>
    </source>
</evidence>
<dbReference type="PANTHER" id="PTHR23501">
    <property type="entry name" value="MAJOR FACILITATOR SUPERFAMILY"/>
    <property type="match status" value="1"/>
</dbReference>
<evidence type="ECO:0000256" key="1">
    <source>
        <dbReference type="ARBA" id="ARBA00004141"/>
    </source>
</evidence>
<proteinExistence type="inferred from homology"/>
<dbReference type="GO" id="GO:0005886">
    <property type="term" value="C:plasma membrane"/>
    <property type="evidence" value="ECO:0007669"/>
    <property type="project" value="TreeGrafter"/>
</dbReference>
<feature type="transmembrane region" description="Helical" evidence="8">
    <location>
        <begin position="157"/>
        <end position="177"/>
    </location>
</feature>
<dbReference type="PANTHER" id="PTHR23501:SF12">
    <property type="entry name" value="MAJOR FACILITATOR SUPERFAMILY (MFS) PROFILE DOMAIN-CONTAINING PROTEIN-RELATED"/>
    <property type="match status" value="1"/>
</dbReference>
<evidence type="ECO:0000256" key="6">
    <source>
        <dbReference type="ARBA" id="ARBA00023136"/>
    </source>
</evidence>
<keyword evidence="3" id="KW-0813">Transport</keyword>
<gene>
    <name evidence="10" type="ORF">N7482_009068</name>
</gene>
<feature type="transmembrane region" description="Helical" evidence="8">
    <location>
        <begin position="461"/>
        <end position="484"/>
    </location>
</feature>
<dbReference type="Pfam" id="PF07690">
    <property type="entry name" value="MFS_1"/>
    <property type="match status" value="1"/>
</dbReference>
<feature type="transmembrane region" description="Helical" evidence="8">
    <location>
        <begin position="333"/>
        <end position="358"/>
    </location>
</feature>
<evidence type="ECO:0000313" key="10">
    <source>
        <dbReference type="EMBL" id="KAJ5152590.1"/>
    </source>
</evidence>
<feature type="transmembrane region" description="Helical" evidence="8">
    <location>
        <begin position="292"/>
        <end position="312"/>
    </location>
</feature>